<feature type="region of interest" description="Disordered" evidence="1">
    <location>
        <begin position="1"/>
        <end position="47"/>
    </location>
</feature>
<accession>A0AAV5AGI8</accession>
<evidence type="ECO:0000313" key="2">
    <source>
        <dbReference type="EMBL" id="GJJ11799.1"/>
    </source>
</evidence>
<organism evidence="2 3">
    <name type="scientific">Clathrus columnatus</name>
    <dbReference type="NCBI Taxonomy" id="1419009"/>
    <lineage>
        <taxon>Eukaryota</taxon>
        <taxon>Fungi</taxon>
        <taxon>Dikarya</taxon>
        <taxon>Basidiomycota</taxon>
        <taxon>Agaricomycotina</taxon>
        <taxon>Agaricomycetes</taxon>
        <taxon>Phallomycetidae</taxon>
        <taxon>Phallales</taxon>
        <taxon>Clathraceae</taxon>
        <taxon>Clathrus</taxon>
    </lineage>
</organism>
<protein>
    <submittedName>
        <fullName evidence="2">Uncharacterized protein</fullName>
    </submittedName>
</protein>
<dbReference type="EMBL" id="BPWL01000007">
    <property type="protein sequence ID" value="GJJ11799.1"/>
    <property type="molecule type" value="Genomic_DNA"/>
</dbReference>
<proteinExistence type="predicted"/>
<feature type="compositionally biased region" description="Acidic residues" evidence="1">
    <location>
        <begin position="12"/>
        <end position="26"/>
    </location>
</feature>
<dbReference type="AlphaFoldDB" id="A0AAV5AGI8"/>
<name>A0AAV5AGI8_9AGAM</name>
<gene>
    <name evidence="2" type="ORF">Clacol_006037</name>
</gene>
<dbReference type="Proteomes" id="UP001050691">
    <property type="component" value="Unassembled WGS sequence"/>
</dbReference>
<keyword evidence="3" id="KW-1185">Reference proteome</keyword>
<feature type="region of interest" description="Disordered" evidence="1">
    <location>
        <begin position="349"/>
        <end position="373"/>
    </location>
</feature>
<evidence type="ECO:0000256" key="1">
    <source>
        <dbReference type="SAM" id="MobiDB-lite"/>
    </source>
</evidence>
<evidence type="ECO:0000313" key="3">
    <source>
        <dbReference type="Proteomes" id="UP001050691"/>
    </source>
</evidence>
<reference evidence="2" key="1">
    <citation type="submission" date="2021-10" db="EMBL/GenBank/DDBJ databases">
        <title>De novo Genome Assembly of Clathrus columnatus (Basidiomycota, Fungi) Using Illumina and Nanopore Sequence Data.</title>
        <authorList>
            <person name="Ogiso-Tanaka E."/>
            <person name="Itagaki H."/>
            <person name="Hosoya T."/>
            <person name="Hosaka K."/>
        </authorList>
    </citation>
    <scope>NUCLEOTIDE SEQUENCE</scope>
    <source>
        <strain evidence="2">MO-923</strain>
    </source>
</reference>
<comment type="caution">
    <text evidence="2">The sequence shown here is derived from an EMBL/GenBank/DDBJ whole genome shotgun (WGS) entry which is preliminary data.</text>
</comment>
<sequence>MTDIGNNHCFSEDDTYEEEEEEEEQDSAPRNIAQFSEDRLPTSPSENFWSQTISPILERRMNKYIYKDGKRCLIENTNDGALHYVHCLSRRLDPGRINDLEFAWVSAKFKSLWEDYKWILVPGDHILERYLIARQNNESFPDIGEGPYKYRLFTDPDMKSVAIHRQINFPDKETEGLKSDHFLFSAFPFHNLGILTSHIHPKYAICHIVARPLMLTNILMFQYGQADPTALHIIRQCMRVVAIWSPHLKDVASNDSGFLISQIHPDDIYSETSDRTANCRLRPHWSDNRLTEEQVDGYVYVKEDGVVRFKHKEDVLHLLAAKKLRIFDEKMFVHQTTKIRWKTIQSWRSSVSGKPEEQEQIDDSDTNSEHSKE</sequence>